<feature type="compositionally biased region" description="Basic and acidic residues" evidence="5">
    <location>
        <begin position="353"/>
        <end position="368"/>
    </location>
</feature>
<gene>
    <name evidence="7" type="ORF">SAMN04489812_0019</name>
</gene>
<dbReference type="SUPFAM" id="SSF53335">
    <property type="entry name" value="S-adenosyl-L-methionine-dependent methyltransferases"/>
    <property type="match status" value="1"/>
</dbReference>
<feature type="active site" description="Nucleophile" evidence="4">
    <location>
        <position position="421"/>
    </location>
</feature>
<dbReference type="Gene3D" id="2.40.50.140">
    <property type="entry name" value="Nucleic acid-binding proteins"/>
    <property type="match status" value="1"/>
</dbReference>
<feature type="region of interest" description="Disordered" evidence="5">
    <location>
        <begin position="353"/>
        <end position="390"/>
    </location>
</feature>
<feature type="compositionally biased region" description="Low complexity" evidence="5">
    <location>
        <begin position="1"/>
        <end position="22"/>
    </location>
</feature>
<keyword evidence="2 4" id="KW-0808">Transferase</keyword>
<dbReference type="GO" id="GO:0070041">
    <property type="term" value="F:rRNA (uridine-C5-)-methyltransferase activity"/>
    <property type="evidence" value="ECO:0007669"/>
    <property type="project" value="TreeGrafter"/>
</dbReference>
<feature type="binding site" evidence="4">
    <location>
        <position position="394"/>
    </location>
    <ligand>
        <name>S-adenosyl-L-methionine</name>
        <dbReference type="ChEBI" id="CHEBI:59789"/>
    </ligand>
</feature>
<evidence type="ECO:0000256" key="3">
    <source>
        <dbReference type="ARBA" id="ARBA00022691"/>
    </source>
</evidence>
<dbReference type="RefSeq" id="WP_091517932.1">
    <property type="nucleotide sequence ID" value="NZ_LT629772.1"/>
</dbReference>
<dbReference type="PROSITE" id="PS51687">
    <property type="entry name" value="SAM_MT_RNA_M5U"/>
    <property type="match status" value="1"/>
</dbReference>
<feature type="binding site" evidence="4">
    <location>
        <position position="322"/>
    </location>
    <ligand>
        <name>S-adenosyl-L-methionine</name>
        <dbReference type="ChEBI" id="CHEBI:59789"/>
    </ligand>
</feature>
<feature type="domain" description="TRAM" evidence="6">
    <location>
        <begin position="39"/>
        <end position="80"/>
    </location>
</feature>
<comment type="similarity">
    <text evidence="4">Belongs to the class I-like SAM-binding methyltransferase superfamily. RNA M5U methyltransferase family.</text>
</comment>
<dbReference type="PANTHER" id="PTHR11061:SF30">
    <property type="entry name" value="TRNA (URACIL(54)-C(5))-METHYLTRANSFERASE"/>
    <property type="match status" value="1"/>
</dbReference>
<dbReference type="InterPro" id="IPR030391">
    <property type="entry name" value="MeTrfase_TrmA_CS"/>
</dbReference>
<dbReference type="OrthoDB" id="9804590at2"/>
<dbReference type="Gene3D" id="2.40.50.1070">
    <property type="match status" value="1"/>
</dbReference>
<evidence type="ECO:0000256" key="5">
    <source>
        <dbReference type="SAM" id="MobiDB-lite"/>
    </source>
</evidence>
<evidence type="ECO:0000259" key="6">
    <source>
        <dbReference type="Pfam" id="PF01938"/>
    </source>
</evidence>
<dbReference type="STRING" id="630515.SAMN04489812_0019"/>
<dbReference type="AlphaFoldDB" id="A0A1H1M6D5"/>
<feature type="region of interest" description="Disordered" evidence="5">
    <location>
        <begin position="1"/>
        <end position="35"/>
    </location>
</feature>
<dbReference type="EMBL" id="LT629772">
    <property type="protein sequence ID" value="SDR82338.1"/>
    <property type="molecule type" value="Genomic_DNA"/>
</dbReference>
<feature type="binding site" evidence="4">
    <location>
        <position position="301"/>
    </location>
    <ligand>
        <name>S-adenosyl-L-methionine</name>
        <dbReference type="ChEBI" id="CHEBI:59789"/>
    </ligand>
</feature>
<dbReference type="Pfam" id="PF05958">
    <property type="entry name" value="tRNA_U5-meth_tr"/>
    <property type="match status" value="1"/>
</dbReference>
<keyword evidence="3 4" id="KW-0949">S-adenosyl-L-methionine</keyword>
<reference evidence="7 8" key="1">
    <citation type="submission" date="2016-10" db="EMBL/GenBank/DDBJ databases">
        <authorList>
            <person name="de Groot N.N."/>
        </authorList>
    </citation>
    <scope>NUCLEOTIDE SEQUENCE [LARGE SCALE GENOMIC DNA]</scope>
    <source>
        <strain evidence="7 8">DSM 21800</strain>
    </source>
</reference>
<dbReference type="InterPro" id="IPR010280">
    <property type="entry name" value="U5_MeTrfase_fam"/>
</dbReference>
<dbReference type="Proteomes" id="UP000199103">
    <property type="component" value="Chromosome I"/>
</dbReference>
<evidence type="ECO:0000256" key="4">
    <source>
        <dbReference type="PROSITE-ProRule" id="PRU01024"/>
    </source>
</evidence>
<dbReference type="InterPro" id="IPR002792">
    <property type="entry name" value="TRAM_dom"/>
</dbReference>
<evidence type="ECO:0000313" key="8">
    <source>
        <dbReference type="Proteomes" id="UP000199103"/>
    </source>
</evidence>
<dbReference type="Pfam" id="PF01938">
    <property type="entry name" value="TRAM"/>
    <property type="match status" value="1"/>
</dbReference>
<dbReference type="SUPFAM" id="SSF50249">
    <property type="entry name" value="Nucleic acid-binding proteins"/>
    <property type="match status" value="1"/>
</dbReference>
<evidence type="ECO:0000313" key="7">
    <source>
        <dbReference type="EMBL" id="SDR82338.1"/>
    </source>
</evidence>
<accession>A0A1H1M6D5</accession>
<sequence length="472" mass="50540">MTEIPEPVGKVPEPVEGQVPEPVEGHPDPTPEPGTVVGPVTVGPIAHGGHCVARHQGRVIFTRHALPGERVMITLTDTSQRSFWRGDATAVIEPSPDRITPACEISGPGLCGGCDFQHVDPGAQRRLKADVLAEQLQRLAGLDLRVTVEEVPLDGADHGNGADHGPGADHSALGWRTRMRYQLDDRGRPGLRAHRSHQVIALPAAGCRIAQPMIAHPVAPVPAADLSQVDGTGVEVIGVAAADGVHWPTGPDTITEHAVGRDWLVAGDGFWQVHPAAADLLVRTVVDGLDPQPGETAFDLYCGVGPFVGGLLAAGCRVIGVEGSRTAIQLARRNLADAGDRVQFVADRVDRALARQPEGQRRSGDRPNRRSGRRRDRRQGPRPLPTRTDLVVLDPPRSGAGRAVVEQIVARRPRAIGYVACDPAALARDLGYFAARGYRLERLRAFDLFPMTHHLECVAILHGDGEPTSRDT</sequence>
<dbReference type="GO" id="GO:0070475">
    <property type="term" value="P:rRNA base methylation"/>
    <property type="evidence" value="ECO:0007669"/>
    <property type="project" value="TreeGrafter"/>
</dbReference>
<organism evidence="7 8">
    <name type="scientific">Microlunatus soli</name>
    <dbReference type="NCBI Taxonomy" id="630515"/>
    <lineage>
        <taxon>Bacteria</taxon>
        <taxon>Bacillati</taxon>
        <taxon>Actinomycetota</taxon>
        <taxon>Actinomycetes</taxon>
        <taxon>Propionibacteriales</taxon>
        <taxon>Propionibacteriaceae</taxon>
        <taxon>Microlunatus</taxon>
    </lineage>
</organism>
<dbReference type="PANTHER" id="PTHR11061">
    <property type="entry name" value="RNA M5U METHYLTRANSFERASE"/>
    <property type="match status" value="1"/>
</dbReference>
<keyword evidence="1 4" id="KW-0489">Methyltransferase</keyword>
<dbReference type="PROSITE" id="PS01231">
    <property type="entry name" value="TRMA_2"/>
    <property type="match status" value="1"/>
</dbReference>
<keyword evidence="8" id="KW-1185">Reference proteome</keyword>
<proteinExistence type="inferred from homology"/>
<protein>
    <submittedName>
        <fullName evidence="7">tRNA/tmRNA/rRNA uracil-C5-methylase, TrmA/RlmC/RlmD family</fullName>
    </submittedName>
</protein>
<dbReference type="Gene3D" id="3.40.50.150">
    <property type="entry name" value="Vaccinia Virus protein VP39"/>
    <property type="match status" value="2"/>
</dbReference>
<name>A0A1H1M6D5_9ACTN</name>
<feature type="binding site" evidence="4">
    <location>
        <position position="272"/>
    </location>
    <ligand>
        <name>S-adenosyl-L-methionine</name>
        <dbReference type="ChEBI" id="CHEBI:59789"/>
    </ligand>
</feature>
<dbReference type="InterPro" id="IPR029063">
    <property type="entry name" value="SAM-dependent_MTases_sf"/>
</dbReference>
<dbReference type="InterPro" id="IPR012340">
    <property type="entry name" value="NA-bd_OB-fold"/>
</dbReference>
<evidence type="ECO:0000256" key="1">
    <source>
        <dbReference type="ARBA" id="ARBA00022603"/>
    </source>
</evidence>
<evidence type="ECO:0000256" key="2">
    <source>
        <dbReference type="ARBA" id="ARBA00022679"/>
    </source>
</evidence>